<dbReference type="SMART" id="SM01388">
    <property type="entry name" value="Mob1_phocein"/>
    <property type="match status" value="1"/>
</dbReference>
<comment type="caution">
    <text evidence="2">The sequence shown here is derived from an EMBL/GenBank/DDBJ whole genome shotgun (WGS) entry which is preliminary data.</text>
</comment>
<proteinExistence type="predicted"/>
<gene>
    <name evidence="2" type="ORF">HDK90DRAFT_449071</name>
</gene>
<organism evidence="2 3">
    <name type="scientific">Phyllosticta capitalensis</name>
    <dbReference type="NCBI Taxonomy" id="121624"/>
    <lineage>
        <taxon>Eukaryota</taxon>
        <taxon>Fungi</taxon>
        <taxon>Dikarya</taxon>
        <taxon>Ascomycota</taxon>
        <taxon>Pezizomycotina</taxon>
        <taxon>Dothideomycetes</taxon>
        <taxon>Dothideomycetes incertae sedis</taxon>
        <taxon>Botryosphaeriales</taxon>
        <taxon>Phyllostictaceae</taxon>
        <taxon>Phyllosticta</taxon>
    </lineage>
</organism>
<dbReference type="EMBL" id="JBBWRZ010000003">
    <property type="protein sequence ID" value="KAK8239906.1"/>
    <property type="molecule type" value="Genomic_DNA"/>
</dbReference>
<sequence length="369" mass="40529">MASFFSSVRQGFGGRKGNSNQQQPPPPKGNNSPTTSYQNSPQQSYQPAPVNQSPAMSASAASEAHHDQTSHQSGTRKPPYFFRDEYANLIVKGNFMTLAARPKMVDEGEWLAHQVVEQYRLLDGMISIIKTIDERTGRPICNPESCPTMSAAGHTYTWLDNNKKPIKIPAYQYIQLVQKWIVGKISDQNLFPTDTTAVLNQAASGTPSSYASGGLNTPGANTPIPAPPTSINAPLSALSGKEWVGKPVGFPEHFLNDIKSIYRQMMRCYAHLYHGHWLDPFWHLNAYKELNTCFIHFVNVGQQFDLISDKEMEPMMPLIQLWLAKGLLPAKQLDDTQAQAQPAAAAAAAAPSQDAQQQQQPAAAPPAQS</sequence>
<dbReference type="PANTHER" id="PTHR22599">
    <property type="entry name" value="MPS ONE BINDER KINASE ACTIVATOR-LIKE MOB"/>
    <property type="match status" value="1"/>
</dbReference>
<dbReference type="Gene3D" id="1.20.140.30">
    <property type="entry name" value="MOB kinase activator"/>
    <property type="match status" value="1"/>
</dbReference>
<dbReference type="InterPro" id="IPR036703">
    <property type="entry name" value="MOB_kinase_act_sf"/>
</dbReference>
<dbReference type="InterPro" id="IPR005301">
    <property type="entry name" value="MOB_kinase_act_fam"/>
</dbReference>
<feature type="compositionally biased region" description="Low complexity" evidence="1">
    <location>
        <begin position="29"/>
        <end position="62"/>
    </location>
</feature>
<evidence type="ECO:0000313" key="2">
    <source>
        <dbReference type="EMBL" id="KAK8239906.1"/>
    </source>
</evidence>
<protein>
    <submittedName>
        <fullName evidence="2">Protein kinase-like protein activator</fullName>
    </submittedName>
</protein>
<evidence type="ECO:0000313" key="3">
    <source>
        <dbReference type="Proteomes" id="UP001492380"/>
    </source>
</evidence>
<name>A0ABR1YUN3_9PEZI</name>
<dbReference type="Proteomes" id="UP001492380">
    <property type="component" value="Unassembled WGS sequence"/>
</dbReference>
<dbReference type="Pfam" id="PF03637">
    <property type="entry name" value="Mob1_phocein"/>
    <property type="match status" value="2"/>
</dbReference>
<accession>A0ABR1YUN3</accession>
<evidence type="ECO:0000256" key="1">
    <source>
        <dbReference type="SAM" id="MobiDB-lite"/>
    </source>
</evidence>
<dbReference type="SUPFAM" id="SSF101152">
    <property type="entry name" value="Mob1/phocein"/>
    <property type="match status" value="1"/>
</dbReference>
<feature type="region of interest" description="Disordered" evidence="1">
    <location>
        <begin position="338"/>
        <end position="369"/>
    </location>
</feature>
<feature type="region of interest" description="Disordered" evidence="1">
    <location>
        <begin position="1"/>
        <end position="79"/>
    </location>
</feature>
<reference evidence="2 3" key="1">
    <citation type="submission" date="2024-04" db="EMBL/GenBank/DDBJ databases">
        <title>Phyllosticta paracitricarpa is synonymous to the EU quarantine fungus P. citricarpa based on phylogenomic analyses.</title>
        <authorList>
            <consortium name="Lawrence Berkeley National Laboratory"/>
            <person name="Van Ingen-Buijs V.A."/>
            <person name="Van Westerhoven A.C."/>
            <person name="Haridas S."/>
            <person name="Skiadas P."/>
            <person name="Martin F."/>
            <person name="Groenewald J.Z."/>
            <person name="Crous P.W."/>
            <person name="Seidl M.F."/>
        </authorList>
    </citation>
    <scope>NUCLEOTIDE SEQUENCE [LARGE SCALE GENOMIC DNA]</scope>
    <source>
        <strain evidence="2 3">CBS 123374</strain>
    </source>
</reference>
<keyword evidence="3" id="KW-1185">Reference proteome</keyword>